<reference evidence="2" key="1">
    <citation type="submission" date="2018-06" db="EMBL/GenBank/DDBJ databases">
        <authorList>
            <person name="Li K."/>
        </authorList>
    </citation>
    <scope>NUCLEOTIDE SEQUENCE [LARGE SCALE GENOMIC DNA]</scope>
    <source>
        <strain evidence="2">ZFG47</strain>
        <plasmid evidence="2">unnamed1</plasmid>
    </source>
</reference>
<dbReference type="Gene3D" id="1.10.287.1060">
    <property type="entry name" value="ESAT-6-like"/>
    <property type="match status" value="1"/>
</dbReference>
<geneLocation type="plasmid" evidence="1 2">
    <name>unnamed1</name>
</geneLocation>
<keyword evidence="1" id="KW-0614">Plasmid</keyword>
<evidence type="ECO:0000313" key="1">
    <source>
        <dbReference type="EMBL" id="AWW43373.1"/>
    </source>
</evidence>
<dbReference type="EMBL" id="CP030074">
    <property type="protein sequence ID" value="AWW43373.1"/>
    <property type="molecule type" value="Genomic_DNA"/>
</dbReference>
<name>A0A2Z4JFB2_9ACTN</name>
<dbReference type="InterPro" id="IPR036689">
    <property type="entry name" value="ESAT-6-like_sf"/>
</dbReference>
<proteinExistence type="predicted"/>
<dbReference type="Proteomes" id="UP000249616">
    <property type="component" value="Plasmid unnamed1"/>
</dbReference>
<protein>
    <submittedName>
        <fullName evidence="1">Uncharacterized protein</fullName>
    </submittedName>
</protein>
<dbReference type="AlphaFoldDB" id="A0A2Z4JFB2"/>
<sequence length="105" mass="11299">MISGDSGENQQAIQRLSEARAAIQGHVDGIDGQVGNLEQQFRGLDGLAYSDLLKDWLGHVMKIVNDLSRIIDTYGDTARMQSDQTATSTDAVIARRAAHNALMGG</sequence>
<dbReference type="SUPFAM" id="SSF140453">
    <property type="entry name" value="EsxAB dimer-like"/>
    <property type="match status" value="1"/>
</dbReference>
<gene>
    <name evidence="1" type="ORF">DN051_43185</name>
</gene>
<evidence type="ECO:0000313" key="2">
    <source>
        <dbReference type="Proteomes" id="UP000249616"/>
    </source>
</evidence>
<keyword evidence="2" id="KW-1185">Reference proteome</keyword>
<organism evidence="1 2">
    <name type="scientific">Streptomyces cadmiisoli</name>
    <dbReference type="NCBI Taxonomy" id="2184053"/>
    <lineage>
        <taxon>Bacteria</taxon>
        <taxon>Bacillati</taxon>
        <taxon>Actinomycetota</taxon>
        <taxon>Actinomycetes</taxon>
        <taxon>Kitasatosporales</taxon>
        <taxon>Streptomycetaceae</taxon>
        <taxon>Streptomyces</taxon>
        <taxon>Streptomyces aurantiacus group</taxon>
    </lineage>
</organism>
<dbReference type="KEGG" id="scad:DN051_43185"/>
<accession>A0A2Z4JFB2</accession>